<dbReference type="PANTHER" id="PTHR13593:SF113">
    <property type="entry name" value="SI:DKEY-266F7.9"/>
    <property type="match status" value="1"/>
</dbReference>
<dbReference type="InterPro" id="IPR051057">
    <property type="entry name" value="PI-PLC_domain"/>
</dbReference>
<dbReference type="RefSeq" id="WP_200274717.1">
    <property type="nucleotide sequence ID" value="NZ_CP066802.1"/>
</dbReference>
<dbReference type="AlphaFoldDB" id="A0A7T7S1H2"/>
<dbReference type="Proteomes" id="UP000595895">
    <property type="component" value="Chromosome"/>
</dbReference>
<evidence type="ECO:0000313" key="1">
    <source>
        <dbReference type="EMBL" id="QQM66627.1"/>
    </source>
</evidence>
<reference evidence="1 2" key="1">
    <citation type="submission" date="2020-12" db="EMBL/GenBank/DDBJ databases">
        <authorList>
            <person name="Zhou J."/>
        </authorList>
    </citation>
    <scope>NUCLEOTIDE SEQUENCE [LARGE SCALE GENOMIC DNA]</scope>
    <source>
        <strain evidence="1 2">CCUG 61299</strain>
    </source>
</reference>
<proteinExistence type="predicted"/>
<dbReference type="Gene3D" id="3.20.20.190">
    <property type="entry name" value="Phosphatidylinositol (PI) phosphodiesterase"/>
    <property type="match status" value="1"/>
</dbReference>
<protein>
    <recommendedName>
        <fullName evidence="3">Phosphatidylinositol diacylglycerol-lyase</fullName>
    </recommendedName>
</protein>
<dbReference type="GO" id="GO:0008081">
    <property type="term" value="F:phosphoric diester hydrolase activity"/>
    <property type="evidence" value="ECO:0007669"/>
    <property type="project" value="InterPro"/>
</dbReference>
<dbReference type="PROSITE" id="PS50007">
    <property type="entry name" value="PIPLC_X_DOMAIN"/>
    <property type="match status" value="1"/>
</dbReference>
<evidence type="ECO:0000313" key="2">
    <source>
        <dbReference type="Proteomes" id="UP000595895"/>
    </source>
</evidence>
<gene>
    <name evidence="1" type="ORF">JG540_05805</name>
</gene>
<dbReference type="KEGG" id="awe:JG540_05805"/>
<dbReference type="EMBL" id="CP066802">
    <property type="protein sequence ID" value="QQM66627.1"/>
    <property type="molecule type" value="Genomic_DNA"/>
</dbReference>
<evidence type="ECO:0008006" key="3">
    <source>
        <dbReference type="Google" id="ProtNLM"/>
    </source>
</evidence>
<accession>A0A7T7S1H2</accession>
<sequence>MKPETATSLVAHLPDHTPLCALTVPGTHDTMTSTCTHPYYRTQDLSLADQLAAGVRFLDLRLRRTMVAAHREWVSDVTAVSILATLRKHLRDHPRDFILARFQNANEAKDDFPAYGPALQALIRPNLDLFWVPEHASGRTLWPTVGQVRGKVVAFECSPPQLGLAVLDGQPWAAPWHQNPGILLQDDWDGPPVGSKLAQVRSLYQHTGDADRLVLNHVSATNGSLGTPGAYAERLNPQVRKLVSQEPGRGVLIFDFIDAGTIQAVWQANQQPAGVPGRR</sequence>
<dbReference type="PANTHER" id="PTHR13593">
    <property type="match status" value="1"/>
</dbReference>
<dbReference type="GO" id="GO:0006629">
    <property type="term" value="P:lipid metabolic process"/>
    <property type="evidence" value="ECO:0007669"/>
    <property type="project" value="InterPro"/>
</dbReference>
<dbReference type="SUPFAM" id="SSF51695">
    <property type="entry name" value="PLC-like phosphodiesterases"/>
    <property type="match status" value="1"/>
</dbReference>
<dbReference type="InterPro" id="IPR017946">
    <property type="entry name" value="PLC-like_Pdiesterase_TIM-brl"/>
</dbReference>
<organism evidence="1 2">
    <name type="scientific">Actinomyces weissii</name>
    <dbReference type="NCBI Taxonomy" id="675090"/>
    <lineage>
        <taxon>Bacteria</taxon>
        <taxon>Bacillati</taxon>
        <taxon>Actinomycetota</taxon>
        <taxon>Actinomycetes</taxon>
        <taxon>Actinomycetales</taxon>
        <taxon>Actinomycetaceae</taxon>
        <taxon>Actinomyces</taxon>
    </lineage>
</organism>
<name>A0A7T7S1H2_9ACTO</name>
<keyword evidence="2" id="KW-1185">Reference proteome</keyword>